<dbReference type="STRING" id="927083.DB32_003974"/>
<evidence type="ECO:0000313" key="4">
    <source>
        <dbReference type="Proteomes" id="UP000034883"/>
    </source>
</evidence>
<reference evidence="3 4" key="1">
    <citation type="submission" date="2015-03" db="EMBL/GenBank/DDBJ databases">
        <title>Genome assembly of Sandaracinus amylolyticus DSM 53668.</title>
        <authorList>
            <person name="Sharma G."/>
            <person name="Subramanian S."/>
        </authorList>
    </citation>
    <scope>NUCLEOTIDE SEQUENCE [LARGE SCALE GENOMIC DNA]</scope>
    <source>
        <strain evidence="3 4">DSM 53668</strain>
    </source>
</reference>
<sequence length="301" mass="31785">MLTRVPVVAAVLALVLPGCCVNPFVGTDTHVAPDAPGSPERETRGSLEEHAPAPDPRDGDQDGPGAGFDIRLVRVQPGIHLGTEQLCDVAAAGRLEPIELDEQGESPEQYSTGATQRMSVQCIAPTGASWADLAFTPTNVSHAPEVQPGARVRVRIHSADSGFFDYPIVDFVGIAGRAPERTIEGGRMLGPTAVPTGFDLRQIGGDPALVGSTQQCAVSHAGDIDILEARDARRRSYPAGIQNRMTIKCRHAGGEEWADLVFMPAQARAALHVGRGDVIPVTVVSRSGGFSDYPVLQFAGE</sequence>
<feature type="chain" id="PRO_5002511559" description="Lipoprotein" evidence="2">
    <location>
        <begin position="21"/>
        <end position="301"/>
    </location>
</feature>
<name>A0A0F6W3W4_9BACT</name>
<keyword evidence="2" id="KW-0732">Signal</keyword>
<organism evidence="3 4">
    <name type="scientific">Sandaracinus amylolyticus</name>
    <dbReference type="NCBI Taxonomy" id="927083"/>
    <lineage>
        <taxon>Bacteria</taxon>
        <taxon>Pseudomonadati</taxon>
        <taxon>Myxococcota</taxon>
        <taxon>Polyangia</taxon>
        <taxon>Polyangiales</taxon>
        <taxon>Sandaracinaceae</taxon>
        <taxon>Sandaracinus</taxon>
    </lineage>
</organism>
<proteinExistence type="predicted"/>
<dbReference type="AlphaFoldDB" id="A0A0F6W3W4"/>
<dbReference type="RefSeq" id="WP_053234022.1">
    <property type="nucleotide sequence ID" value="NZ_CP011125.1"/>
</dbReference>
<dbReference type="Proteomes" id="UP000034883">
    <property type="component" value="Chromosome"/>
</dbReference>
<keyword evidence="4" id="KW-1185">Reference proteome</keyword>
<accession>A0A0F6W3W4</accession>
<evidence type="ECO:0008006" key="5">
    <source>
        <dbReference type="Google" id="ProtNLM"/>
    </source>
</evidence>
<dbReference type="KEGG" id="samy:DB32_003974"/>
<evidence type="ECO:0000256" key="1">
    <source>
        <dbReference type="SAM" id="MobiDB-lite"/>
    </source>
</evidence>
<protein>
    <recommendedName>
        <fullName evidence="5">Lipoprotein</fullName>
    </recommendedName>
</protein>
<evidence type="ECO:0000313" key="3">
    <source>
        <dbReference type="EMBL" id="AKF06825.1"/>
    </source>
</evidence>
<dbReference type="EMBL" id="CP011125">
    <property type="protein sequence ID" value="AKF06825.1"/>
    <property type="molecule type" value="Genomic_DNA"/>
</dbReference>
<feature type="region of interest" description="Disordered" evidence="1">
    <location>
        <begin position="30"/>
        <end position="68"/>
    </location>
</feature>
<feature type="signal peptide" evidence="2">
    <location>
        <begin position="1"/>
        <end position="20"/>
    </location>
</feature>
<gene>
    <name evidence="3" type="ORF">DB32_003974</name>
</gene>
<evidence type="ECO:0000256" key="2">
    <source>
        <dbReference type="SAM" id="SignalP"/>
    </source>
</evidence>
<feature type="compositionally biased region" description="Basic and acidic residues" evidence="1">
    <location>
        <begin position="39"/>
        <end position="60"/>
    </location>
</feature>